<proteinExistence type="predicted"/>
<evidence type="ECO:0008006" key="2">
    <source>
        <dbReference type="Google" id="ProtNLM"/>
    </source>
</evidence>
<dbReference type="GO" id="GO:0008270">
    <property type="term" value="F:zinc ion binding"/>
    <property type="evidence" value="ECO:0007669"/>
    <property type="project" value="InterPro"/>
</dbReference>
<dbReference type="EMBL" id="BKCJ010001778">
    <property type="protein sequence ID" value="GEU43960.1"/>
    <property type="molecule type" value="Genomic_DNA"/>
</dbReference>
<evidence type="ECO:0000313" key="1">
    <source>
        <dbReference type="EMBL" id="GEU43960.1"/>
    </source>
</evidence>
<gene>
    <name evidence="1" type="ORF">Tci_015938</name>
</gene>
<sequence length="226" mass="26648">MTTLAEYMIHSGANNHPPMLDKDLYDSWKSRIELYMQSREHRRMILESVEHDPLIWPTIEENGERECKLYDAFDKFAHIKWKSFHQYYLRFTQQINDMNIYNIKLEQFQVNTMFLTSLPPEWSQQRIVKCFNCQREGNMARHCLKPKRKRDATWFREKVLLVEAQGSGKVLTKEELEFLADPSIAEGPVPQSVITNNTTYQAEDLDAYDSYCDEISTVKAILIANL</sequence>
<dbReference type="Gene3D" id="4.10.60.10">
    <property type="entry name" value="Zinc finger, CCHC-type"/>
    <property type="match status" value="1"/>
</dbReference>
<comment type="caution">
    <text evidence="1">The sequence shown here is derived from an EMBL/GenBank/DDBJ whole genome shotgun (WGS) entry which is preliminary data.</text>
</comment>
<protein>
    <recommendedName>
        <fullName evidence="2">CCHC-type domain-containing protein</fullName>
    </recommendedName>
</protein>
<dbReference type="AlphaFoldDB" id="A0A6L2K565"/>
<dbReference type="InterPro" id="IPR036875">
    <property type="entry name" value="Znf_CCHC_sf"/>
</dbReference>
<dbReference type="GO" id="GO:0003676">
    <property type="term" value="F:nucleic acid binding"/>
    <property type="evidence" value="ECO:0007669"/>
    <property type="project" value="InterPro"/>
</dbReference>
<reference evidence="1" key="1">
    <citation type="journal article" date="2019" name="Sci. Rep.">
        <title>Draft genome of Tanacetum cinerariifolium, the natural source of mosquito coil.</title>
        <authorList>
            <person name="Yamashiro T."/>
            <person name="Shiraishi A."/>
            <person name="Satake H."/>
            <person name="Nakayama K."/>
        </authorList>
    </citation>
    <scope>NUCLEOTIDE SEQUENCE</scope>
</reference>
<organism evidence="1">
    <name type="scientific">Tanacetum cinerariifolium</name>
    <name type="common">Dalmatian daisy</name>
    <name type="synonym">Chrysanthemum cinerariifolium</name>
    <dbReference type="NCBI Taxonomy" id="118510"/>
    <lineage>
        <taxon>Eukaryota</taxon>
        <taxon>Viridiplantae</taxon>
        <taxon>Streptophyta</taxon>
        <taxon>Embryophyta</taxon>
        <taxon>Tracheophyta</taxon>
        <taxon>Spermatophyta</taxon>
        <taxon>Magnoliopsida</taxon>
        <taxon>eudicotyledons</taxon>
        <taxon>Gunneridae</taxon>
        <taxon>Pentapetalae</taxon>
        <taxon>asterids</taxon>
        <taxon>campanulids</taxon>
        <taxon>Asterales</taxon>
        <taxon>Asteraceae</taxon>
        <taxon>Asteroideae</taxon>
        <taxon>Anthemideae</taxon>
        <taxon>Anthemidinae</taxon>
        <taxon>Tanacetum</taxon>
    </lineage>
</organism>
<name>A0A6L2K565_TANCI</name>
<dbReference type="SUPFAM" id="SSF57756">
    <property type="entry name" value="Retrovirus zinc finger-like domains"/>
    <property type="match status" value="1"/>
</dbReference>
<accession>A0A6L2K565</accession>